<sequence>MPGKSVNRDVHLAVDLGAESGRIIAGQLSGELLSLQEVHRFPNVPQRIEGHLHWDIEVLFEEICKGLAKAGRLFGKNVRTVGVDSWGIDYGLLDREGNLLKQPFCYRDNRTDEVIDEVFEIIPRDELYKKTGIQIMSLNTVFQLAAELKSPDTSLEKADRLLFIPDLLNYWLCGVSRTEYTIASTSQLMDMRNGDWCISLIENLSIPSEIFSRPILPGTKLGPLKPKIGEASGLEGVDIIAVAGHDTGSAVAAIPAENERFAYLSSGTWSLLGIELKNALITEKTFEYNITNEGGVSRTIRTLKNISGMWLVQECRRQWEQEGENYSYADLTDMASRATPLTALIDPDSIDFIKPEFMPERIWKYCLDRGHDISKDKGRTIRTILESLAMKYRYILEQLEEVSQTTLDPIHIVGGGAQNRLLNQFTADVTGKKVLSGPVEATALGNLIMQLVAMGKISGLKEGRQLIRKSFPPETFLPAVTDAWDSPYANFCNLVGR</sequence>
<dbReference type="InterPro" id="IPR043129">
    <property type="entry name" value="ATPase_NBD"/>
</dbReference>
<comment type="similarity">
    <text evidence="1">Belongs to the FGGY kinase family.</text>
</comment>
<dbReference type="InterPro" id="IPR050406">
    <property type="entry name" value="FGGY_Carb_Kinase"/>
</dbReference>
<evidence type="ECO:0000256" key="5">
    <source>
        <dbReference type="ARBA" id="ARBA00022840"/>
    </source>
</evidence>
<dbReference type="GO" id="GO:0005524">
    <property type="term" value="F:ATP binding"/>
    <property type="evidence" value="ECO:0007669"/>
    <property type="project" value="UniProtKB-KW"/>
</dbReference>
<keyword evidence="6" id="KW-0684">Rhamnose metabolism</keyword>
<evidence type="ECO:0000259" key="8">
    <source>
        <dbReference type="Pfam" id="PF02782"/>
    </source>
</evidence>
<dbReference type="GO" id="GO:0019301">
    <property type="term" value="P:rhamnose catabolic process"/>
    <property type="evidence" value="ECO:0007669"/>
    <property type="project" value="InterPro"/>
</dbReference>
<dbReference type="Pfam" id="PF02782">
    <property type="entry name" value="FGGY_C"/>
    <property type="match status" value="1"/>
</dbReference>
<dbReference type="EMBL" id="CP029803">
    <property type="protein sequence ID" value="AWT60668.1"/>
    <property type="molecule type" value="Genomic_DNA"/>
</dbReference>
<dbReference type="PANTHER" id="PTHR43095">
    <property type="entry name" value="SUGAR KINASE"/>
    <property type="match status" value="1"/>
</dbReference>
<dbReference type="InterPro" id="IPR018484">
    <property type="entry name" value="FGGY_N"/>
</dbReference>
<reference evidence="9 10" key="1">
    <citation type="submission" date="2018-06" db="EMBL/GenBank/DDBJ databases">
        <title>Draft Genome Sequence of a Novel Marine Bacterium Related to the Verrucomicrobia.</title>
        <authorList>
            <person name="Vosseberg J."/>
            <person name="Martijn J."/>
            <person name="Ettema T.J.G."/>
        </authorList>
    </citation>
    <scope>NUCLEOTIDE SEQUENCE [LARGE SCALE GENOMIC DNA]</scope>
    <source>
        <strain evidence="9">TARA_B100001123</strain>
    </source>
</reference>
<evidence type="ECO:0000256" key="3">
    <source>
        <dbReference type="ARBA" id="ARBA00022741"/>
    </source>
</evidence>
<dbReference type="InterPro" id="IPR018485">
    <property type="entry name" value="FGGY_C"/>
</dbReference>
<organism evidence="9 10">
    <name type="scientific">Candidatus Moanibacter tarae</name>
    <dbReference type="NCBI Taxonomy" id="2200854"/>
    <lineage>
        <taxon>Bacteria</taxon>
        <taxon>Pseudomonadati</taxon>
        <taxon>Verrucomicrobiota</taxon>
        <taxon>Opitutia</taxon>
        <taxon>Puniceicoccales</taxon>
        <taxon>Puniceicoccales incertae sedis</taxon>
        <taxon>Candidatus Moanibacter</taxon>
    </lineage>
</organism>
<evidence type="ECO:0000256" key="6">
    <source>
        <dbReference type="ARBA" id="ARBA00023308"/>
    </source>
</evidence>
<dbReference type="Gene3D" id="3.30.420.40">
    <property type="match status" value="2"/>
</dbReference>
<accession>A0A2Z4AHJ7</accession>
<dbReference type="Pfam" id="PF00370">
    <property type="entry name" value="FGGY_N"/>
    <property type="match status" value="1"/>
</dbReference>
<dbReference type="AlphaFoldDB" id="A0A2Z4AHJ7"/>
<dbReference type="Proteomes" id="UP000247465">
    <property type="component" value="Chromosome"/>
</dbReference>
<protein>
    <submittedName>
        <fullName evidence="9">L-Rhamnulokinase</fullName>
        <ecNumber evidence="9">2.7.1.5</ecNumber>
    </submittedName>
</protein>
<gene>
    <name evidence="9" type="primary">rhaB</name>
    <name evidence="9" type="ORF">DF168_01885</name>
</gene>
<keyword evidence="3" id="KW-0547">Nucleotide-binding</keyword>
<keyword evidence="5" id="KW-0067">ATP-binding</keyword>
<dbReference type="CDD" id="cd07771">
    <property type="entry name" value="ASKHA_NBD_FGGY_RhaB-like"/>
    <property type="match status" value="1"/>
</dbReference>
<feature type="domain" description="Carbohydrate kinase FGGY N-terminal" evidence="7">
    <location>
        <begin position="11"/>
        <end position="251"/>
    </location>
</feature>
<feature type="domain" description="Carbohydrate kinase FGGY C-terminal" evidence="8">
    <location>
        <begin position="262"/>
        <end position="454"/>
    </location>
</feature>
<evidence type="ECO:0000313" key="10">
    <source>
        <dbReference type="Proteomes" id="UP000247465"/>
    </source>
</evidence>
<dbReference type="SUPFAM" id="SSF53067">
    <property type="entry name" value="Actin-like ATPase domain"/>
    <property type="match status" value="2"/>
</dbReference>
<keyword evidence="2 9" id="KW-0808">Transferase</keyword>
<evidence type="ECO:0000256" key="2">
    <source>
        <dbReference type="ARBA" id="ARBA00022679"/>
    </source>
</evidence>
<proteinExistence type="inferred from homology"/>
<dbReference type="PANTHER" id="PTHR43095:SF2">
    <property type="entry name" value="GLUCONOKINASE"/>
    <property type="match status" value="1"/>
</dbReference>
<evidence type="ECO:0000259" key="7">
    <source>
        <dbReference type="Pfam" id="PF00370"/>
    </source>
</evidence>
<evidence type="ECO:0000256" key="4">
    <source>
        <dbReference type="ARBA" id="ARBA00022777"/>
    </source>
</evidence>
<evidence type="ECO:0000256" key="1">
    <source>
        <dbReference type="ARBA" id="ARBA00009156"/>
    </source>
</evidence>
<evidence type="ECO:0000313" key="9">
    <source>
        <dbReference type="EMBL" id="AWT60668.1"/>
    </source>
</evidence>
<name>A0A2Z4AHJ7_9BACT</name>
<dbReference type="InterPro" id="IPR013449">
    <property type="entry name" value="Rhamnulokinase"/>
</dbReference>
<keyword evidence="4 9" id="KW-0418">Kinase</keyword>
<dbReference type="EC" id="2.7.1.5" evidence="9"/>
<dbReference type="KEGG" id="mtar:DF168_01885"/>
<dbReference type="GO" id="GO:0008993">
    <property type="term" value="F:rhamnulokinase activity"/>
    <property type="evidence" value="ECO:0007669"/>
    <property type="project" value="UniProtKB-EC"/>
</dbReference>